<dbReference type="InterPro" id="IPR010998">
    <property type="entry name" value="Integrase_recombinase_N"/>
</dbReference>
<evidence type="ECO:0000313" key="10">
    <source>
        <dbReference type="Proteomes" id="UP000216024"/>
    </source>
</evidence>
<dbReference type="Pfam" id="PF02899">
    <property type="entry name" value="Phage_int_SAM_1"/>
    <property type="match status" value="1"/>
</dbReference>
<protein>
    <submittedName>
        <fullName evidence="9">Integrase</fullName>
    </submittedName>
</protein>
<feature type="domain" description="Tyr recombinase" evidence="7">
    <location>
        <begin position="134"/>
        <end position="315"/>
    </location>
</feature>
<feature type="domain" description="Core-binding (CB)" evidence="8">
    <location>
        <begin position="2"/>
        <end position="113"/>
    </location>
</feature>
<accession>A0A267MNI3</accession>
<dbReference type="Gene3D" id="1.10.150.130">
    <property type="match status" value="1"/>
</dbReference>
<comment type="function">
    <text evidence="1">Site-specific tyrosine recombinase, which acts by catalyzing the cutting and rejoining of the recombining DNA molecules.</text>
</comment>
<dbReference type="PANTHER" id="PTHR30349:SF64">
    <property type="entry name" value="PROPHAGE INTEGRASE INTD-RELATED"/>
    <property type="match status" value="1"/>
</dbReference>
<dbReference type="AlphaFoldDB" id="A0A267MNI3"/>
<evidence type="ECO:0000256" key="1">
    <source>
        <dbReference type="ARBA" id="ARBA00003283"/>
    </source>
</evidence>
<dbReference type="OrthoDB" id="9785687at2"/>
<name>A0A267MNI3_9FIRM</name>
<dbReference type="CDD" id="cd00397">
    <property type="entry name" value="DNA_BRE_C"/>
    <property type="match status" value="1"/>
</dbReference>
<reference evidence="9 10" key="1">
    <citation type="submission" date="2017-06" db="EMBL/GenBank/DDBJ databases">
        <title>Draft genome sequence of anaerobic fermentative bacterium Anaeromicrobium sediminis DY2726D isolated from West Pacific Ocean sediments.</title>
        <authorList>
            <person name="Zeng X."/>
        </authorList>
    </citation>
    <scope>NUCLEOTIDE SEQUENCE [LARGE SCALE GENOMIC DNA]</scope>
    <source>
        <strain evidence="9 10">DY2726D</strain>
    </source>
</reference>
<evidence type="ECO:0000256" key="4">
    <source>
        <dbReference type="ARBA" id="ARBA00023125"/>
    </source>
</evidence>
<comment type="caution">
    <text evidence="9">The sequence shown here is derived from an EMBL/GenBank/DDBJ whole genome shotgun (WGS) entry which is preliminary data.</text>
</comment>
<dbReference type="InterPro" id="IPR004107">
    <property type="entry name" value="Integrase_SAM-like_N"/>
</dbReference>
<keyword evidence="10" id="KW-1185">Reference proteome</keyword>
<dbReference type="PROSITE" id="PS51898">
    <property type="entry name" value="TYR_RECOMBINASE"/>
    <property type="match status" value="1"/>
</dbReference>
<dbReference type="PROSITE" id="PS51900">
    <property type="entry name" value="CB"/>
    <property type="match status" value="1"/>
</dbReference>
<organism evidence="9 10">
    <name type="scientific">Anaeromicrobium sediminis</name>
    <dbReference type="NCBI Taxonomy" id="1478221"/>
    <lineage>
        <taxon>Bacteria</taxon>
        <taxon>Bacillati</taxon>
        <taxon>Bacillota</taxon>
        <taxon>Clostridia</taxon>
        <taxon>Peptostreptococcales</taxon>
        <taxon>Thermotaleaceae</taxon>
        <taxon>Anaeromicrobium</taxon>
    </lineage>
</organism>
<dbReference type="GO" id="GO:0006310">
    <property type="term" value="P:DNA recombination"/>
    <property type="evidence" value="ECO:0007669"/>
    <property type="project" value="UniProtKB-KW"/>
</dbReference>
<dbReference type="Gene3D" id="1.10.443.10">
    <property type="entry name" value="Intergrase catalytic core"/>
    <property type="match status" value="1"/>
</dbReference>
<comment type="similarity">
    <text evidence="2">Belongs to the 'phage' integrase family.</text>
</comment>
<sequence>MQKMELMIDEFMIYCESKNLSRKTMASYEQTLRLFSKYLIEEKNIIDVKKVTEKILREYINYLKERGKYTVVSNKHTVLQNKPNNRTDYSKKVSITTVNNYIRNIKVFFNFLKEQTYIKKDIVKNIKALRNERKPKEYVSDEQFSNMLRHIDTTKFHEYRDYVIINLLLDTGMRIGECLNIKNKDLDINHRSIYLPAENTKYNKGRYVYYSQIMQRDLRRWLQYKDRYVNSEYLFCTKKSTPLLVRTFEKKIKDYGNRVGINIHPHQIRNNFAKRFLMAGGNIYTLSKILGHSSVKVTEKAYLDLTDADIRKNYQQFSPLVTMRGGRK</sequence>
<dbReference type="EMBL" id="NIBG01000001">
    <property type="protein sequence ID" value="PAB60977.1"/>
    <property type="molecule type" value="Genomic_DNA"/>
</dbReference>
<evidence type="ECO:0000256" key="6">
    <source>
        <dbReference type="PROSITE-ProRule" id="PRU01248"/>
    </source>
</evidence>
<keyword evidence="5" id="KW-0233">DNA recombination</keyword>
<dbReference type="InterPro" id="IPR011010">
    <property type="entry name" value="DNA_brk_join_enz"/>
</dbReference>
<dbReference type="RefSeq" id="WP_095129949.1">
    <property type="nucleotide sequence ID" value="NZ_NIBG01000001.1"/>
</dbReference>
<proteinExistence type="inferred from homology"/>
<evidence type="ECO:0000259" key="7">
    <source>
        <dbReference type="PROSITE" id="PS51898"/>
    </source>
</evidence>
<dbReference type="SUPFAM" id="SSF56349">
    <property type="entry name" value="DNA breaking-rejoining enzymes"/>
    <property type="match status" value="1"/>
</dbReference>
<dbReference type="Pfam" id="PF00589">
    <property type="entry name" value="Phage_integrase"/>
    <property type="match status" value="1"/>
</dbReference>
<dbReference type="InterPro" id="IPR050090">
    <property type="entry name" value="Tyrosine_recombinase_XerCD"/>
</dbReference>
<dbReference type="Proteomes" id="UP000216024">
    <property type="component" value="Unassembled WGS sequence"/>
</dbReference>
<dbReference type="GO" id="GO:0015074">
    <property type="term" value="P:DNA integration"/>
    <property type="evidence" value="ECO:0007669"/>
    <property type="project" value="InterPro"/>
</dbReference>
<evidence type="ECO:0000256" key="5">
    <source>
        <dbReference type="ARBA" id="ARBA00023172"/>
    </source>
</evidence>
<evidence type="ECO:0000259" key="8">
    <source>
        <dbReference type="PROSITE" id="PS51900"/>
    </source>
</evidence>
<evidence type="ECO:0000256" key="2">
    <source>
        <dbReference type="ARBA" id="ARBA00008857"/>
    </source>
</evidence>
<dbReference type="InterPro" id="IPR044068">
    <property type="entry name" value="CB"/>
</dbReference>
<dbReference type="GO" id="GO:0003677">
    <property type="term" value="F:DNA binding"/>
    <property type="evidence" value="ECO:0007669"/>
    <property type="project" value="UniProtKB-UniRule"/>
</dbReference>
<dbReference type="InterPro" id="IPR013762">
    <property type="entry name" value="Integrase-like_cat_sf"/>
</dbReference>
<evidence type="ECO:0000313" key="9">
    <source>
        <dbReference type="EMBL" id="PAB60977.1"/>
    </source>
</evidence>
<dbReference type="InterPro" id="IPR002104">
    <property type="entry name" value="Integrase_catalytic"/>
</dbReference>
<dbReference type="PANTHER" id="PTHR30349">
    <property type="entry name" value="PHAGE INTEGRASE-RELATED"/>
    <property type="match status" value="1"/>
</dbReference>
<gene>
    <name evidence="9" type="ORF">CCE28_00665</name>
</gene>
<keyword evidence="3" id="KW-0229">DNA integration</keyword>
<keyword evidence="4 6" id="KW-0238">DNA-binding</keyword>
<evidence type="ECO:0000256" key="3">
    <source>
        <dbReference type="ARBA" id="ARBA00022908"/>
    </source>
</evidence>